<gene>
    <name evidence="1" type="ORF">ADICEAN_02436</name>
</gene>
<comment type="caution">
    <text evidence="1">The sequence shown here is derived from an EMBL/GenBank/DDBJ whole genome shotgun (WGS) entry which is preliminary data.</text>
</comment>
<reference evidence="1 2" key="1">
    <citation type="journal article" date="2013" name="Genome Announc.">
        <title>Draft Genome Sequence of Cesiribacter andamanensis Strain AMV16T, Isolated from a Soil Sample from a Mud Volcano in the Andaman Islands, India.</title>
        <authorList>
            <person name="Shivaji S."/>
            <person name="Ara S."/>
            <person name="Begum Z."/>
            <person name="Srinivas T.N."/>
            <person name="Singh A."/>
            <person name="Kumar Pinnaka A."/>
        </authorList>
    </citation>
    <scope>NUCLEOTIDE SEQUENCE [LARGE SCALE GENOMIC DNA]</scope>
    <source>
        <strain evidence="1 2">AMV16</strain>
    </source>
</reference>
<evidence type="ECO:0000313" key="1">
    <source>
        <dbReference type="EMBL" id="EMR02450.1"/>
    </source>
</evidence>
<proteinExistence type="predicted"/>
<protein>
    <submittedName>
        <fullName evidence="1">Putative enzyme of heme biosynthesis</fullName>
    </submittedName>
</protein>
<dbReference type="AlphaFoldDB" id="M7NKX9"/>
<dbReference type="Pfam" id="PF14559">
    <property type="entry name" value="TPR_19"/>
    <property type="match status" value="1"/>
</dbReference>
<dbReference type="RefSeq" id="WP_009195827.1">
    <property type="nucleotide sequence ID" value="NZ_AODQ01000058.1"/>
</dbReference>
<organism evidence="1 2">
    <name type="scientific">Cesiribacter andamanensis AMV16</name>
    <dbReference type="NCBI Taxonomy" id="1279009"/>
    <lineage>
        <taxon>Bacteria</taxon>
        <taxon>Pseudomonadati</taxon>
        <taxon>Bacteroidota</taxon>
        <taxon>Cytophagia</taxon>
        <taxon>Cytophagales</taxon>
        <taxon>Cesiribacteraceae</taxon>
        <taxon>Cesiribacter</taxon>
    </lineage>
</organism>
<name>M7NKX9_9BACT</name>
<accession>M7NKX9</accession>
<dbReference type="Proteomes" id="UP000011910">
    <property type="component" value="Unassembled WGS sequence"/>
</dbReference>
<keyword evidence="2" id="KW-1185">Reference proteome</keyword>
<dbReference type="InterPro" id="IPR011990">
    <property type="entry name" value="TPR-like_helical_dom_sf"/>
</dbReference>
<dbReference type="STRING" id="1279009.ADICEAN_02436"/>
<dbReference type="EMBL" id="AODQ01000058">
    <property type="protein sequence ID" value="EMR02450.1"/>
    <property type="molecule type" value="Genomic_DNA"/>
</dbReference>
<evidence type="ECO:0000313" key="2">
    <source>
        <dbReference type="Proteomes" id="UP000011910"/>
    </source>
</evidence>
<sequence length="109" mass="12556">MSVQRIEQLQQMLSESPDDPFLHYALALEFRSADPQQALAYFEHLLSRHAEYLPTYYHAAALLAELGQSERAKEVYQTGIALARQQSSHHSLRELQNAYQNLLVELDEL</sequence>
<dbReference type="eggNOG" id="COG0457">
    <property type="taxonomic scope" value="Bacteria"/>
</dbReference>
<dbReference type="Gene3D" id="1.25.40.10">
    <property type="entry name" value="Tetratricopeptide repeat domain"/>
    <property type="match status" value="1"/>
</dbReference>
<dbReference type="OrthoDB" id="1524733at2"/>
<dbReference type="SUPFAM" id="SSF48452">
    <property type="entry name" value="TPR-like"/>
    <property type="match status" value="1"/>
</dbReference>